<evidence type="ECO:0000256" key="1">
    <source>
        <dbReference type="SAM" id="MobiDB-lite"/>
    </source>
</evidence>
<accession>A0ABY8A1G0</accession>
<organism evidence="2 3">
    <name type="scientific">Streptomyces yunnanensis</name>
    <dbReference type="NCBI Taxonomy" id="156453"/>
    <lineage>
        <taxon>Bacteria</taxon>
        <taxon>Bacillati</taxon>
        <taxon>Actinomycetota</taxon>
        <taxon>Actinomycetes</taxon>
        <taxon>Kitasatosporales</taxon>
        <taxon>Streptomycetaceae</taxon>
        <taxon>Streptomyces</taxon>
    </lineage>
</organism>
<dbReference type="Proteomes" id="UP001218629">
    <property type="component" value="Chromosome"/>
</dbReference>
<reference evidence="2 3" key="1">
    <citation type="submission" date="2022-03" db="EMBL/GenBank/DDBJ databases">
        <title>Streptomyces yunnanensis P86,complete genome.</title>
        <authorList>
            <person name="Chen S."/>
            <person name="Zhang Q."/>
        </authorList>
    </citation>
    <scope>NUCLEOTIDE SEQUENCE [LARGE SCALE GENOMIC DNA]</scope>
    <source>
        <strain evidence="2 3">P86</strain>
    </source>
</reference>
<keyword evidence="3" id="KW-1185">Reference proteome</keyword>
<evidence type="ECO:0000313" key="2">
    <source>
        <dbReference type="EMBL" id="WEB38054.1"/>
    </source>
</evidence>
<dbReference type="RefSeq" id="WP_275305794.1">
    <property type="nucleotide sequence ID" value="NZ_CP095749.1"/>
</dbReference>
<evidence type="ECO:0000313" key="3">
    <source>
        <dbReference type="Proteomes" id="UP001218629"/>
    </source>
</evidence>
<name>A0ABY8A1G0_9ACTN</name>
<protein>
    <submittedName>
        <fullName evidence="2">Uncharacterized protein</fullName>
    </submittedName>
</protein>
<proteinExistence type="predicted"/>
<feature type="region of interest" description="Disordered" evidence="1">
    <location>
        <begin position="32"/>
        <end position="61"/>
    </location>
</feature>
<dbReference type="EMBL" id="CP095749">
    <property type="protein sequence ID" value="WEB38054.1"/>
    <property type="molecule type" value="Genomic_DNA"/>
</dbReference>
<gene>
    <name evidence="2" type="ORF">MOV08_01165</name>
</gene>
<sequence length="82" mass="8883">MLDDDLERAALISRSKAAGYYERAVRDAHDDHRATGAGAWGRPADLRGRHASDAAPLPGGPSPYLDRFAAEVIPLLRDRLSS</sequence>